<keyword evidence="2" id="KW-0732">Signal</keyword>
<dbReference type="InterPro" id="IPR019742">
    <property type="entry name" value="MacrogloblnA2_CS"/>
</dbReference>
<dbReference type="InterPro" id="IPR009048">
    <property type="entry name" value="A-macroglobulin_rcpt-bd"/>
</dbReference>
<dbReference type="OrthoDB" id="9998011at2759"/>
<dbReference type="Gene3D" id="2.60.120.1540">
    <property type="match status" value="1"/>
</dbReference>
<evidence type="ECO:0000259" key="3">
    <source>
        <dbReference type="SMART" id="SM01359"/>
    </source>
</evidence>
<dbReference type="GO" id="GO:0005615">
    <property type="term" value="C:extracellular space"/>
    <property type="evidence" value="ECO:0007669"/>
    <property type="project" value="InterPro"/>
</dbReference>
<dbReference type="Pfam" id="PF01835">
    <property type="entry name" value="MG2"/>
    <property type="match status" value="1"/>
</dbReference>
<dbReference type="Gene3D" id="1.50.10.20">
    <property type="match status" value="1"/>
</dbReference>
<proteinExistence type="predicted"/>
<dbReference type="SMART" id="SM01419">
    <property type="entry name" value="Thiol-ester_cl"/>
    <property type="match status" value="1"/>
</dbReference>
<dbReference type="Gene3D" id="2.20.130.20">
    <property type="match status" value="1"/>
</dbReference>
<keyword evidence="1" id="KW-1015">Disulfide bond</keyword>
<protein>
    <submittedName>
        <fullName evidence="7">Alpha-1-macroglobulin</fullName>
    </submittedName>
</protein>
<reference evidence="7" key="1">
    <citation type="submission" date="2025-08" db="UniProtKB">
        <authorList>
            <consortium name="RefSeq"/>
        </authorList>
    </citation>
    <scope>IDENTIFICATION</scope>
</reference>
<name>A0A6J1MUN1_BICAN</name>
<dbReference type="RefSeq" id="XP_023936578.1">
    <property type="nucleotide sequence ID" value="XM_024080810.2"/>
</dbReference>
<dbReference type="InterPro" id="IPR011626">
    <property type="entry name" value="Alpha-macroglobulin_TED"/>
</dbReference>
<feature type="domain" description="Alpha-2-macroglobulin bait region" evidence="3">
    <location>
        <begin position="486"/>
        <end position="637"/>
    </location>
</feature>
<evidence type="ECO:0000313" key="7">
    <source>
        <dbReference type="RefSeq" id="XP_023936578.1"/>
    </source>
</evidence>
<sequence length="1844" mass="202776">MRWIIILFLIPAQTQFLGAPQNVASSPCTDRNHIFLAPGVLTAGGSSRACVSRFHVDGPARLLLTLLTDDGTVTASRDLAPGDGGCLDISVPLKPNTRAELNVNIRYPEANCAWERRVPVRIASGRVVVVHTERGRYRPGDTVRFRAVAFKADLSPAHTNIEEVWLEGPRGAWDGVKTAQWQRVRTRLGLAQLQHQLDELAPPGKWTIRARLADGAQGSTSFSVGNYELPPFQLTVRHAPVVLRSSERLVWTVCVRYPWSEAVEGMLVIRLRGAGGAGGAGAGVRTAVRLRAPKACHRHAAATKRIGLSGAAPPDVIVADFSFQEDGTHLWQNTTVISQVVDEPVKIEFLTKHRAVISPGLPYKIKVKASRWDDKPAVNERVTVCRAPAASAEPAAFNATTAPCMDAVTDAKGIGRVMFTADDDGKPYYHFQARLHNATAHLVARCSASLGRAALGALRTDERARTLLPVYLNLGHLTTPLTVHFVVITRGGVIYRWGATTQCPITSVTDQIQTTDRNSICSNRNFGKLGIPNKMLEGRNSSELDSLLDRHLSKVMLPIKVSHQMCPDSHLIAYFYHNDELVTASKHFEMDECFANKVEVSWTARQTLPGSVASLQISTPGPALCALTVLDTAARWLQPPDSVRRLLMAGLRRMLDGHRNLTEHDAAGSCFLTSDAPELPSSSIALMSSWLAAAGVRLLGGGSSPAPCSTAPAHLMADDAHVPRSDFSESWLWRLAAVGANGSALVSARAPDSISRFEASAFCLAKNGVSVSQPAVLQVFREFFIHADGPRRLRRGDSTVVPYRIFNYLYQALSIKVQTLTDNLLSGPTNVETVCIQPRSSVARRLEVSARQTGSARLRIKAFTAKDQRCSNHTAGKNVSDEVVIRIDVEAEGVPTQEYKSAMLCAKDSFRLTNAPVVWKWSQVKPVQGTESVTVWATGNTIAPLLADADALVQLPRGCGEQNMARLATNLLALGYLEPTSTAAMVAKDHVARGFTRQLQYAHPAGGFSAFGAADGGASTWLTAFCVRYLRRAHRVISGDAPVPPAILHAERWLRAQQMENGCFRNEGHVFHHELKGGLDEDGKISIVALTAYVVTSLLETPNFSTKLVKSSLSCLRALPPPKTKSKTNPSRVYAQSLITYSLMRLRRYEGESRSTNEAISLNSSGDAGLKQDEELRELVELLRMARRTEDYVWWETGNLATSTEATGYALLALSECPPALRDNCAADVAGAARWLATHRNAAGGFSSTQDTLVALEGLSRWSALLPSDTNVTVSISSGGHRRQFLVSSTDKLPELAKMPVDDQLKITVEGRGCALVQATRSYNTLPRDALQRPLSVQVRATTDGPFHCDNNTVCFCAATVEACVSWVGAFPEMALLEVALPGGFGADAASLYAQLQPNDTLLRRIELSPNSGKATLYLGSRDGSDTISRAGHQCYKIHAVGPKARTKPAHAKVLDYYRPHIKNTQMYTISEDCPSRIVDDTNNYHASDNLFNRAKSLTDSEEILITDEFSFEDIPEGITLEEPLYDNLTKRNKNQNAKHSNDQLPTENNAKNIKSTNKLYTNVQNNTKINQIRDENEIIIENVNVSNVSTLVNNHEIYYKITEDKKKNGVTEAETDLSVNVNVENNTPKVNEYVNSATSKKELNNQVYFNKDIESGISLNETMKDENEIPKENQATINVLTHDDSNPETEYKINGDSKLNNVKQFQNVIIQEINSSMDIDKSKIYNEVIRDTSNVESYNNHEDTFKVHNTEEKLAVDNPSLTSFHVIDSDKDLDVPTGYEGPIPAIVLPPKNFVPPPEIVPPINPHSTWRRFPEVPYSPYYQPVYYKQNYYFNNYKPVLPLYK</sequence>
<dbReference type="SMART" id="SM01359">
    <property type="entry name" value="A2M_N_2"/>
    <property type="match status" value="1"/>
</dbReference>
<keyword evidence="6" id="KW-1185">Reference proteome</keyword>
<feature type="domain" description="Alpha-2-macroglobulin" evidence="4">
    <location>
        <begin position="730"/>
        <end position="819"/>
    </location>
</feature>
<dbReference type="InterPro" id="IPR011625">
    <property type="entry name" value="A2M_N_BRD"/>
</dbReference>
<dbReference type="GeneID" id="112044833"/>
<dbReference type="InterPro" id="IPR001599">
    <property type="entry name" value="Macroglobln_a2"/>
</dbReference>
<dbReference type="Proteomes" id="UP001652582">
    <property type="component" value="Chromosome 20"/>
</dbReference>
<dbReference type="Gene3D" id="2.60.40.1930">
    <property type="match status" value="1"/>
</dbReference>
<dbReference type="PROSITE" id="PS00477">
    <property type="entry name" value="ALPHA_2_MACROGLOBULIN"/>
    <property type="match status" value="1"/>
</dbReference>
<dbReference type="GO" id="GO:0004866">
    <property type="term" value="F:endopeptidase inhibitor activity"/>
    <property type="evidence" value="ECO:0007669"/>
    <property type="project" value="InterPro"/>
</dbReference>
<dbReference type="Pfam" id="PF00207">
    <property type="entry name" value="A2M"/>
    <property type="match status" value="1"/>
</dbReference>
<evidence type="ECO:0000256" key="2">
    <source>
        <dbReference type="SAM" id="SignalP"/>
    </source>
</evidence>
<dbReference type="InterPro" id="IPR013783">
    <property type="entry name" value="Ig-like_fold"/>
</dbReference>
<dbReference type="KEGG" id="bany:112044833"/>
<evidence type="ECO:0000259" key="5">
    <source>
        <dbReference type="SMART" id="SM01361"/>
    </source>
</evidence>
<feature type="domain" description="Alpha-macroglobulin receptor-binding" evidence="5">
    <location>
        <begin position="1372"/>
        <end position="1468"/>
    </location>
</feature>
<dbReference type="SUPFAM" id="SSF49410">
    <property type="entry name" value="Alpha-macroglobulin receptor domain"/>
    <property type="match status" value="1"/>
</dbReference>
<evidence type="ECO:0000313" key="6">
    <source>
        <dbReference type="Proteomes" id="UP001652582"/>
    </source>
</evidence>
<evidence type="ECO:0000259" key="4">
    <source>
        <dbReference type="SMART" id="SM01360"/>
    </source>
</evidence>
<dbReference type="SUPFAM" id="SSF48239">
    <property type="entry name" value="Terpenoid cyclases/Protein prenyltransferases"/>
    <property type="match status" value="1"/>
</dbReference>
<dbReference type="Pfam" id="PF07678">
    <property type="entry name" value="TED_complement"/>
    <property type="match status" value="1"/>
</dbReference>
<feature type="signal peptide" evidence="2">
    <location>
        <begin position="1"/>
        <end position="19"/>
    </location>
</feature>
<dbReference type="InterPro" id="IPR002890">
    <property type="entry name" value="MG2"/>
</dbReference>
<dbReference type="PANTHER" id="PTHR11412:SF171">
    <property type="entry name" value="PREGNANCY ZONE PROTEIN-LIKE PROTEIN"/>
    <property type="match status" value="1"/>
</dbReference>
<dbReference type="Pfam" id="PF07703">
    <property type="entry name" value="A2M_BRD"/>
    <property type="match status" value="1"/>
</dbReference>
<dbReference type="InterPro" id="IPR008930">
    <property type="entry name" value="Terpenoid_cyclase/PrenylTrfase"/>
</dbReference>
<organism evidence="6 7">
    <name type="scientific">Bicyclus anynana</name>
    <name type="common">Squinting bush brown butterfly</name>
    <dbReference type="NCBI Taxonomy" id="110368"/>
    <lineage>
        <taxon>Eukaryota</taxon>
        <taxon>Metazoa</taxon>
        <taxon>Ecdysozoa</taxon>
        <taxon>Arthropoda</taxon>
        <taxon>Hexapoda</taxon>
        <taxon>Insecta</taxon>
        <taxon>Pterygota</taxon>
        <taxon>Neoptera</taxon>
        <taxon>Endopterygota</taxon>
        <taxon>Lepidoptera</taxon>
        <taxon>Glossata</taxon>
        <taxon>Ditrysia</taxon>
        <taxon>Papilionoidea</taxon>
        <taxon>Nymphalidae</taxon>
        <taxon>Satyrinae</taxon>
        <taxon>Satyrini</taxon>
        <taxon>Mycalesina</taxon>
        <taxon>Bicyclus</taxon>
    </lineage>
</organism>
<feature type="chain" id="PRO_5027082731" evidence="2">
    <location>
        <begin position="20"/>
        <end position="1844"/>
    </location>
</feature>
<dbReference type="Pfam" id="PF07677">
    <property type="entry name" value="A2M_recep"/>
    <property type="match status" value="1"/>
</dbReference>
<accession>A0A6J1MUN1</accession>
<dbReference type="InterPro" id="IPR047565">
    <property type="entry name" value="Alpha-macroglob_thiol-ester_cl"/>
</dbReference>
<dbReference type="InterPro" id="IPR050473">
    <property type="entry name" value="A2M/Complement_sys"/>
</dbReference>
<dbReference type="Gene3D" id="2.60.40.690">
    <property type="entry name" value="Alpha-macroglobulin, receptor-binding domain"/>
    <property type="match status" value="1"/>
</dbReference>
<dbReference type="InterPro" id="IPR036595">
    <property type="entry name" value="A-macroglobulin_rcpt-bd_sf"/>
</dbReference>
<dbReference type="SMART" id="SM01360">
    <property type="entry name" value="A2M"/>
    <property type="match status" value="1"/>
</dbReference>
<evidence type="ECO:0000256" key="1">
    <source>
        <dbReference type="ARBA" id="ARBA00023157"/>
    </source>
</evidence>
<dbReference type="PANTHER" id="PTHR11412">
    <property type="entry name" value="MACROGLOBULIN / COMPLEMENT"/>
    <property type="match status" value="1"/>
</dbReference>
<dbReference type="SMART" id="SM01361">
    <property type="entry name" value="A2M_recep"/>
    <property type="match status" value="1"/>
</dbReference>
<dbReference type="Gene3D" id="2.60.40.10">
    <property type="entry name" value="Immunoglobulins"/>
    <property type="match status" value="1"/>
</dbReference>
<gene>
    <name evidence="7" type="primary">LOC112044833</name>
</gene>